<proteinExistence type="predicted"/>
<dbReference type="SMART" id="SM00955">
    <property type="entry name" value="RNB"/>
    <property type="match status" value="1"/>
</dbReference>
<organism evidence="3 4">
    <name type="scientific">Thalassiosira oceanica</name>
    <name type="common">Marine diatom</name>
    <dbReference type="NCBI Taxonomy" id="159749"/>
    <lineage>
        <taxon>Eukaryota</taxon>
        <taxon>Sar</taxon>
        <taxon>Stramenopiles</taxon>
        <taxon>Ochrophyta</taxon>
        <taxon>Bacillariophyta</taxon>
        <taxon>Coscinodiscophyceae</taxon>
        <taxon>Thalassiosirophycidae</taxon>
        <taxon>Thalassiosirales</taxon>
        <taxon>Thalassiosiraceae</taxon>
        <taxon>Thalassiosira</taxon>
    </lineage>
</organism>
<dbReference type="InterPro" id="IPR001900">
    <property type="entry name" value="RNase_II/R"/>
</dbReference>
<evidence type="ECO:0000256" key="1">
    <source>
        <dbReference type="ARBA" id="ARBA00016366"/>
    </source>
</evidence>
<dbReference type="GO" id="GO:0003723">
    <property type="term" value="F:RNA binding"/>
    <property type="evidence" value="ECO:0007669"/>
    <property type="project" value="InterPro"/>
</dbReference>
<dbReference type="eggNOG" id="KOG2102">
    <property type="taxonomic scope" value="Eukaryota"/>
</dbReference>
<name>K0T2R0_THAOC</name>
<dbReference type="AlphaFoldDB" id="K0T2R0"/>
<accession>K0T2R0</accession>
<dbReference type="GO" id="GO:0000175">
    <property type="term" value="F:3'-5'-RNA exonuclease activity"/>
    <property type="evidence" value="ECO:0007669"/>
    <property type="project" value="TreeGrafter"/>
</dbReference>
<dbReference type="SUPFAM" id="SSF50249">
    <property type="entry name" value="Nucleic acid-binding proteins"/>
    <property type="match status" value="1"/>
</dbReference>
<comment type="caution">
    <text evidence="3">The sequence shown here is derived from an EMBL/GenBank/DDBJ whole genome shotgun (WGS) entry which is preliminary data.</text>
</comment>
<evidence type="ECO:0000259" key="2">
    <source>
        <dbReference type="SMART" id="SM00955"/>
    </source>
</evidence>
<sequence>MCSDIMSLQPWEDKCALSLGVELNEDGSIIDSSIIVTPSLINVDYGLTYDQVDEMLDEGIAYSEEWQIGALLSASRRRRAHRVSKGSTEGMVPHPIPRGVVNAKWDTETDEYDIKLSIETTHNSGANVTASDDGRGHYDPYCMHVSSSQLIVTEMMILAGEALGKWQRLVSTETASFEANERVQTPNVLELPFRRQPAPDFKSREREFKHLNFLSEMKLGYPQAWYARRFFNKAIVSEEYGGHFGLGLDCYVQWSSPIRRLTDLQVHSAVKRYLRRAKVNQMLREGTAVPVQLSDNDLGYRIENISNSVETRRNIIDLIDYRTGLGKIFSARPIQFSSSRYWLYEHVRRLVEESDDGEVAFECIVLGCINTDRFQYAVYLYELGLEHRYVSASGKLEDGLRLWLKVESVNPRAELLKLSPASSAKSNAPAA</sequence>
<dbReference type="GO" id="GO:0006402">
    <property type="term" value="P:mRNA catabolic process"/>
    <property type="evidence" value="ECO:0007669"/>
    <property type="project" value="TreeGrafter"/>
</dbReference>
<dbReference type="Proteomes" id="UP000266841">
    <property type="component" value="Unassembled WGS sequence"/>
</dbReference>
<gene>
    <name evidence="3" type="ORF">THAOC_07102</name>
</gene>
<evidence type="ECO:0000313" key="4">
    <source>
        <dbReference type="Proteomes" id="UP000266841"/>
    </source>
</evidence>
<dbReference type="InterPro" id="IPR050180">
    <property type="entry name" value="RNR_Ribonuclease"/>
</dbReference>
<dbReference type="OrthoDB" id="2285229at2759"/>
<dbReference type="Pfam" id="PF00773">
    <property type="entry name" value="RNB"/>
    <property type="match status" value="1"/>
</dbReference>
<dbReference type="PANTHER" id="PTHR23355">
    <property type="entry name" value="RIBONUCLEASE"/>
    <property type="match status" value="1"/>
</dbReference>
<feature type="domain" description="RNB" evidence="2">
    <location>
        <begin position="1"/>
        <end position="276"/>
    </location>
</feature>
<keyword evidence="4" id="KW-1185">Reference proteome</keyword>
<reference evidence="3 4" key="1">
    <citation type="journal article" date="2012" name="Genome Biol.">
        <title>Genome and low-iron response of an oceanic diatom adapted to chronic iron limitation.</title>
        <authorList>
            <person name="Lommer M."/>
            <person name="Specht M."/>
            <person name="Roy A.S."/>
            <person name="Kraemer L."/>
            <person name="Andreson R."/>
            <person name="Gutowska M.A."/>
            <person name="Wolf J."/>
            <person name="Bergner S.V."/>
            <person name="Schilhabel M.B."/>
            <person name="Klostermeier U.C."/>
            <person name="Beiko R.G."/>
            <person name="Rosenstiel P."/>
            <person name="Hippler M."/>
            <person name="Laroche J."/>
        </authorList>
    </citation>
    <scope>NUCLEOTIDE SEQUENCE [LARGE SCALE GENOMIC DNA]</scope>
    <source>
        <strain evidence="3 4">CCMP1005</strain>
    </source>
</reference>
<evidence type="ECO:0000313" key="3">
    <source>
        <dbReference type="EMBL" id="EJK71454.1"/>
    </source>
</evidence>
<protein>
    <recommendedName>
        <fullName evidence="1">DIS3-like exonuclease 1</fullName>
    </recommendedName>
</protein>
<dbReference type="EMBL" id="AGNL01007204">
    <property type="protein sequence ID" value="EJK71454.1"/>
    <property type="molecule type" value="Genomic_DNA"/>
</dbReference>
<dbReference type="InterPro" id="IPR012340">
    <property type="entry name" value="NA-bd_OB-fold"/>
</dbReference>
<dbReference type="PANTHER" id="PTHR23355:SF30">
    <property type="entry name" value="DIS3-LIKE EXONUCLEASE 1"/>
    <property type="match status" value="1"/>
</dbReference>